<dbReference type="InterPro" id="IPR025332">
    <property type="entry name" value="DUF4238"/>
</dbReference>
<dbReference type="Proteomes" id="UP000183997">
    <property type="component" value="Unassembled WGS sequence"/>
</dbReference>
<proteinExistence type="predicted"/>
<sequence>MADTKKEHYVPQCYLRHFASTEERINVFDKEKMEVRTNQDILNVAMKNRFYDLNLFDMYKKAVSAEQEKIKKELGELLGTDNIEAALNDIDSQQYIEKKFFSEGVESIYSFMLENIIKKSSNGNQWIIQNCYALSKSEKELFSLFVAIQIIRTKSFRDTIGATFEKFIETMTYKSQMNEEDALPKEAFKVSVDKEYVKLQHNGIILDPEMALEFAKVLVKHIWVIYVNKTNTPFYTSDDPVVNIPHKHDTFLSYGGLNSEGIEILFPISSNLLLGMYHAETYNDIFTDRKYMAVNDHKWVEYFNSAQVVHSQRCIFSISNNFDLAEEICRENPDIQIFKPRVEVL</sequence>
<dbReference type="RefSeq" id="WP_072915927.1">
    <property type="nucleotide sequence ID" value="NZ_FRAR01000022.1"/>
</dbReference>
<keyword evidence="2" id="KW-1185">Reference proteome</keyword>
<reference evidence="2" key="1">
    <citation type="submission" date="2016-11" db="EMBL/GenBank/DDBJ databases">
        <authorList>
            <person name="Varghese N."/>
            <person name="Submissions S."/>
        </authorList>
    </citation>
    <scope>NUCLEOTIDE SEQUENCE [LARGE SCALE GENOMIC DNA]</scope>
    <source>
        <strain evidence="2">DSM 10349</strain>
    </source>
</reference>
<dbReference type="EMBL" id="FRAR01000022">
    <property type="protein sequence ID" value="SHK74166.1"/>
    <property type="molecule type" value="Genomic_DNA"/>
</dbReference>
<protein>
    <recommendedName>
        <fullName evidence="3">DUF4238 domain-containing protein</fullName>
    </recommendedName>
</protein>
<dbReference type="OrthoDB" id="581042at2"/>
<evidence type="ECO:0008006" key="3">
    <source>
        <dbReference type="Google" id="ProtNLM"/>
    </source>
</evidence>
<name>A0A1M6UYP1_9FIRM</name>
<gene>
    <name evidence="1" type="ORF">SAMN02745123_02980</name>
</gene>
<dbReference type="Pfam" id="PF14022">
    <property type="entry name" value="DUF4238"/>
    <property type="match status" value="1"/>
</dbReference>
<dbReference type="AlphaFoldDB" id="A0A1M6UYP1"/>
<accession>A0A1M6UYP1</accession>
<organism evidence="1 2">
    <name type="scientific">Desulforamulus aeronauticus DSM 10349</name>
    <dbReference type="NCBI Taxonomy" id="1121421"/>
    <lineage>
        <taxon>Bacteria</taxon>
        <taxon>Bacillati</taxon>
        <taxon>Bacillota</taxon>
        <taxon>Clostridia</taxon>
        <taxon>Eubacteriales</taxon>
        <taxon>Peptococcaceae</taxon>
        <taxon>Desulforamulus</taxon>
    </lineage>
</organism>
<evidence type="ECO:0000313" key="2">
    <source>
        <dbReference type="Proteomes" id="UP000183997"/>
    </source>
</evidence>
<evidence type="ECO:0000313" key="1">
    <source>
        <dbReference type="EMBL" id="SHK74166.1"/>
    </source>
</evidence>